<protein>
    <submittedName>
        <fullName evidence="1">Uncharacterized protein</fullName>
    </submittedName>
</protein>
<accession>A0A2P2KUB2</accession>
<proteinExistence type="predicted"/>
<sequence>MNLKHCCLVILSFYWYSDCLTFESFYHWVIYLRSLVFIQVAGNQIASLYHVCYKDDTRGTE</sequence>
<reference evidence="1" key="1">
    <citation type="submission" date="2018-02" db="EMBL/GenBank/DDBJ databases">
        <title>Rhizophora mucronata_Transcriptome.</title>
        <authorList>
            <person name="Meera S.P."/>
            <person name="Sreeshan A."/>
            <person name="Augustine A."/>
        </authorList>
    </citation>
    <scope>NUCLEOTIDE SEQUENCE</scope>
    <source>
        <tissue evidence="1">Leaf</tissue>
    </source>
</reference>
<dbReference type="EMBL" id="GGEC01028835">
    <property type="protein sequence ID" value="MBX09319.1"/>
    <property type="molecule type" value="Transcribed_RNA"/>
</dbReference>
<name>A0A2P2KUB2_RHIMU</name>
<evidence type="ECO:0000313" key="1">
    <source>
        <dbReference type="EMBL" id="MBX09319.1"/>
    </source>
</evidence>
<dbReference type="AlphaFoldDB" id="A0A2P2KUB2"/>
<organism evidence="1">
    <name type="scientific">Rhizophora mucronata</name>
    <name type="common">Asiatic mangrove</name>
    <dbReference type="NCBI Taxonomy" id="61149"/>
    <lineage>
        <taxon>Eukaryota</taxon>
        <taxon>Viridiplantae</taxon>
        <taxon>Streptophyta</taxon>
        <taxon>Embryophyta</taxon>
        <taxon>Tracheophyta</taxon>
        <taxon>Spermatophyta</taxon>
        <taxon>Magnoliopsida</taxon>
        <taxon>eudicotyledons</taxon>
        <taxon>Gunneridae</taxon>
        <taxon>Pentapetalae</taxon>
        <taxon>rosids</taxon>
        <taxon>fabids</taxon>
        <taxon>Malpighiales</taxon>
        <taxon>Rhizophoraceae</taxon>
        <taxon>Rhizophora</taxon>
    </lineage>
</organism>